<evidence type="ECO:0000256" key="4">
    <source>
        <dbReference type="ARBA" id="ARBA00022989"/>
    </source>
</evidence>
<evidence type="ECO:0000313" key="10">
    <source>
        <dbReference type="Proteomes" id="UP000198384"/>
    </source>
</evidence>
<keyword evidence="5 7" id="KW-0472">Membrane</keyword>
<feature type="transmembrane region" description="Helical" evidence="7">
    <location>
        <begin position="54"/>
        <end position="76"/>
    </location>
</feature>
<proteinExistence type="inferred from homology"/>
<keyword evidence="4 7" id="KW-1133">Transmembrane helix</keyword>
<organism evidence="9 10">
    <name type="scientific">Lutibacter agarilyticus</name>
    <dbReference type="NCBI Taxonomy" id="1109740"/>
    <lineage>
        <taxon>Bacteria</taxon>
        <taxon>Pseudomonadati</taxon>
        <taxon>Bacteroidota</taxon>
        <taxon>Flavobacteriia</taxon>
        <taxon>Flavobacteriales</taxon>
        <taxon>Flavobacteriaceae</taxon>
        <taxon>Lutibacter</taxon>
    </lineage>
</organism>
<reference evidence="9 10" key="1">
    <citation type="submission" date="2017-06" db="EMBL/GenBank/DDBJ databases">
        <authorList>
            <person name="Kim H.J."/>
            <person name="Triplett B.A."/>
        </authorList>
    </citation>
    <scope>NUCLEOTIDE SEQUENCE [LARGE SCALE GENOMIC DNA]</scope>
    <source>
        <strain evidence="9 10">DSM 29150</strain>
    </source>
</reference>
<gene>
    <name evidence="9" type="ORF">SAMN06265371_10966</name>
</gene>
<evidence type="ECO:0000256" key="6">
    <source>
        <dbReference type="RuleBase" id="RU003376"/>
    </source>
</evidence>
<keyword evidence="3 6" id="KW-0812">Transmembrane</keyword>
<dbReference type="RefSeq" id="WP_089382488.1">
    <property type="nucleotide sequence ID" value="NZ_FZNT01000009.1"/>
</dbReference>
<feature type="transmembrane region" description="Helical" evidence="7">
    <location>
        <begin position="128"/>
        <end position="154"/>
    </location>
</feature>
<name>A0A238YH21_9FLAO</name>
<dbReference type="InterPro" id="IPR013833">
    <property type="entry name" value="Cyt_c_oxidase_su3_a-hlx"/>
</dbReference>
<dbReference type="AlphaFoldDB" id="A0A238YH21"/>
<evidence type="ECO:0000256" key="5">
    <source>
        <dbReference type="ARBA" id="ARBA00023136"/>
    </source>
</evidence>
<evidence type="ECO:0000256" key="3">
    <source>
        <dbReference type="ARBA" id="ARBA00022692"/>
    </source>
</evidence>
<dbReference type="OrthoDB" id="9810850at2"/>
<dbReference type="GO" id="GO:0005886">
    <property type="term" value="C:plasma membrane"/>
    <property type="evidence" value="ECO:0007669"/>
    <property type="project" value="UniProtKB-SubCell"/>
</dbReference>
<dbReference type="GO" id="GO:0019646">
    <property type="term" value="P:aerobic electron transport chain"/>
    <property type="evidence" value="ECO:0007669"/>
    <property type="project" value="InterPro"/>
</dbReference>
<dbReference type="PANTHER" id="PTHR11403:SF6">
    <property type="entry name" value="NITRIC OXIDE REDUCTASE SUBUNIT E"/>
    <property type="match status" value="1"/>
</dbReference>
<accession>A0A238YH21</accession>
<evidence type="ECO:0000256" key="7">
    <source>
        <dbReference type="SAM" id="Phobius"/>
    </source>
</evidence>
<keyword evidence="10" id="KW-1185">Reference proteome</keyword>
<dbReference type="EMBL" id="FZNT01000009">
    <property type="protein sequence ID" value="SNR70427.1"/>
    <property type="molecule type" value="Genomic_DNA"/>
</dbReference>
<feature type="domain" description="Heme-copper oxidase subunit III family profile" evidence="8">
    <location>
        <begin position="1"/>
        <end position="193"/>
    </location>
</feature>
<evidence type="ECO:0000256" key="2">
    <source>
        <dbReference type="ARBA" id="ARBA00010581"/>
    </source>
</evidence>
<dbReference type="InterPro" id="IPR000298">
    <property type="entry name" value="Cyt_c_oxidase-like_su3"/>
</dbReference>
<comment type="subcellular location">
    <subcellularLocation>
        <location evidence="6">Cell membrane</location>
        <topology evidence="6">Multi-pass membrane protein</topology>
    </subcellularLocation>
    <subcellularLocation>
        <location evidence="1">Membrane</location>
        <topology evidence="1">Multi-pass membrane protein</topology>
    </subcellularLocation>
</comment>
<evidence type="ECO:0000313" key="9">
    <source>
        <dbReference type="EMBL" id="SNR70427.1"/>
    </source>
</evidence>
<protein>
    <submittedName>
        <fullName evidence="9">Nitric oxide reductase NorE protein</fullName>
    </submittedName>
</protein>
<dbReference type="SUPFAM" id="SSF81452">
    <property type="entry name" value="Cytochrome c oxidase subunit III-like"/>
    <property type="match status" value="1"/>
</dbReference>
<feature type="transmembrane region" description="Helical" evidence="7">
    <location>
        <begin position="18"/>
        <end position="42"/>
    </location>
</feature>
<dbReference type="Proteomes" id="UP000198384">
    <property type="component" value="Unassembled WGS sequence"/>
</dbReference>
<dbReference type="Gene3D" id="1.20.120.80">
    <property type="entry name" value="Cytochrome c oxidase, subunit III, four-helix bundle"/>
    <property type="match status" value="1"/>
</dbReference>
<sequence length="193" mass="22252">MQTATVNHKKLYYPPGGILLWIIIFLELFTFGIALIAMILYSKYEPEIFHNSRLLLNSTFGVINTVFLLTSGFFIAKSVEYFKVSNKSKTLCYLKLTMLGGVLFLLLKSLEYYGKIDAGLTMGYNTFFSFYWMLTLFHVIHVIVGLVILISIYFGIKKENSSTKLEDMEAGATFWHLCDLIWLLLFPVIYLLF</sequence>
<dbReference type="InterPro" id="IPR035973">
    <property type="entry name" value="Cyt_c_oxidase_su3-like_sf"/>
</dbReference>
<evidence type="ECO:0000259" key="8">
    <source>
        <dbReference type="PROSITE" id="PS50253"/>
    </source>
</evidence>
<dbReference type="PANTHER" id="PTHR11403">
    <property type="entry name" value="CYTOCHROME C OXIDASE SUBUNIT III"/>
    <property type="match status" value="1"/>
</dbReference>
<comment type="similarity">
    <text evidence="2 6">Belongs to the cytochrome c oxidase subunit 3 family.</text>
</comment>
<dbReference type="GO" id="GO:0004129">
    <property type="term" value="F:cytochrome-c oxidase activity"/>
    <property type="evidence" value="ECO:0007669"/>
    <property type="project" value="InterPro"/>
</dbReference>
<dbReference type="PROSITE" id="PS50253">
    <property type="entry name" value="COX3"/>
    <property type="match status" value="1"/>
</dbReference>
<feature type="transmembrane region" description="Helical" evidence="7">
    <location>
        <begin position="174"/>
        <end position="192"/>
    </location>
</feature>
<dbReference type="Pfam" id="PF00510">
    <property type="entry name" value="COX3"/>
    <property type="match status" value="1"/>
</dbReference>
<evidence type="ECO:0000256" key="1">
    <source>
        <dbReference type="ARBA" id="ARBA00004141"/>
    </source>
</evidence>
<feature type="transmembrane region" description="Helical" evidence="7">
    <location>
        <begin position="88"/>
        <end position="107"/>
    </location>
</feature>
<dbReference type="InterPro" id="IPR024791">
    <property type="entry name" value="Cyt_c/ubiquinol_Oxase_su3"/>
</dbReference>